<dbReference type="PANTHER" id="PTHR11022:SF41">
    <property type="entry name" value="PEPTIDOGLYCAN-RECOGNITION PROTEIN LC-RELATED"/>
    <property type="match status" value="1"/>
</dbReference>
<comment type="caution">
    <text evidence="5">The sequence shown here is derived from an EMBL/GenBank/DDBJ whole genome shotgun (WGS) entry which is preliminary data.</text>
</comment>
<feature type="domain" description="Peptidoglycan recognition protein family" evidence="4">
    <location>
        <begin position="49"/>
        <end position="203"/>
    </location>
</feature>
<feature type="domain" description="N-acetylmuramoyl-L-alanine amidase" evidence="3">
    <location>
        <begin position="61"/>
        <end position="209"/>
    </location>
</feature>
<dbReference type="InterPro" id="IPR015510">
    <property type="entry name" value="PGRP"/>
</dbReference>
<sequence>MCDGEDRRGNAAYSRRGVVRGAVLVAGGTLLGSAAILGAASGASAAATPGVLTREDWDARSPRKKAQVLTEPPDHIVIHHTATANTSDFSRSRALSLSRGIQNWHMDNNGWNDTGQQLTISRGGYVMEGRNTSLEAIAEGKHVVGAHVANHNSHTLGIENEGSYGSASPPEEQLAALVATVAWLCAVYELDPEQAIVGHRDFNATACPGDELYALLPSLRTEVCARMAREGQRRAQSAPVAEENRPAFPDVPDTERSAPYFHGPALGEEEDHR</sequence>
<dbReference type="InterPro" id="IPR036505">
    <property type="entry name" value="Amidase/PGRP_sf"/>
</dbReference>
<feature type="region of interest" description="Disordered" evidence="2">
    <location>
        <begin position="232"/>
        <end position="273"/>
    </location>
</feature>
<evidence type="ECO:0000259" key="4">
    <source>
        <dbReference type="SMART" id="SM00701"/>
    </source>
</evidence>
<dbReference type="EMBL" id="JAVLVT010000006">
    <property type="protein sequence ID" value="MDS1271448.1"/>
    <property type="molecule type" value="Genomic_DNA"/>
</dbReference>
<accession>A0ABU2H814</accession>
<reference evidence="6" key="1">
    <citation type="submission" date="2023-07" db="EMBL/GenBank/DDBJ databases">
        <title>Novel species in the genus Lipingzhangella isolated from Sambhar Salt Lake.</title>
        <authorList>
            <person name="Jiya N."/>
            <person name="Kajale S."/>
            <person name="Sharma A."/>
        </authorList>
    </citation>
    <scope>NUCLEOTIDE SEQUENCE [LARGE SCALE GENOMIC DNA]</scope>
    <source>
        <strain evidence="6">LS1_29</strain>
    </source>
</reference>
<dbReference type="SUPFAM" id="SSF55846">
    <property type="entry name" value="N-acetylmuramoyl-L-alanine amidase-like"/>
    <property type="match status" value="1"/>
</dbReference>
<dbReference type="InterPro" id="IPR006311">
    <property type="entry name" value="TAT_signal"/>
</dbReference>
<protein>
    <submittedName>
        <fullName evidence="5">Peptidoglycan recognition family protein</fullName>
    </submittedName>
</protein>
<dbReference type="Pfam" id="PF01510">
    <property type="entry name" value="Amidase_2"/>
    <property type="match status" value="1"/>
</dbReference>
<name>A0ABU2H814_9ACTN</name>
<dbReference type="RefSeq" id="WP_310913006.1">
    <property type="nucleotide sequence ID" value="NZ_JAVLVT010000006.1"/>
</dbReference>
<dbReference type="PANTHER" id="PTHR11022">
    <property type="entry name" value="PEPTIDOGLYCAN RECOGNITION PROTEIN"/>
    <property type="match status" value="1"/>
</dbReference>
<evidence type="ECO:0000256" key="2">
    <source>
        <dbReference type="SAM" id="MobiDB-lite"/>
    </source>
</evidence>
<dbReference type="InterPro" id="IPR002502">
    <property type="entry name" value="Amidase_domain"/>
</dbReference>
<proteinExistence type="inferred from homology"/>
<organism evidence="5 6">
    <name type="scientific">Lipingzhangella rawalii</name>
    <dbReference type="NCBI Taxonomy" id="2055835"/>
    <lineage>
        <taxon>Bacteria</taxon>
        <taxon>Bacillati</taxon>
        <taxon>Actinomycetota</taxon>
        <taxon>Actinomycetes</taxon>
        <taxon>Streptosporangiales</taxon>
        <taxon>Nocardiopsidaceae</taxon>
        <taxon>Lipingzhangella</taxon>
    </lineage>
</organism>
<dbReference type="InterPro" id="IPR006619">
    <property type="entry name" value="PGRP_domain_met/bac"/>
</dbReference>
<dbReference type="CDD" id="cd06583">
    <property type="entry name" value="PGRP"/>
    <property type="match status" value="1"/>
</dbReference>
<keyword evidence="6" id="KW-1185">Reference proteome</keyword>
<evidence type="ECO:0000313" key="5">
    <source>
        <dbReference type="EMBL" id="MDS1271448.1"/>
    </source>
</evidence>
<comment type="similarity">
    <text evidence="1">Belongs to the N-acetylmuramoyl-L-alanine amidase 2 family.</text>
</comment>
<dbReference type="Gene3D" id="3.40.80.10">
    <property type="entry name" value="Peptidoglycan recognition protein-like"/>
    <property type="match status" value="1"/>
</dbReference>
<dbReference type="Proteomes" id="UP001250214">
    <property type="component" value="Unassembled WGS sequence"/>
</dbReference>
<evidence type="ECO:0000256" key="1">
    <source>
        <dbReference type="ARBA" id="ARBA00007553"/>
    </source>
</evidence>
<evidence type="ECO:0000313" key="6">
    <source>
        <dbReference type="Proteomes" id="UP001250214"/>
    </source>
</evidence>
<dbReference type="SMART" id="SM00701">
    <property type="entry name" value="PGRP"/>
    <property type="match status" value="1"/>
</dbReference>
<dbReference type="PROSITE" id="PS51318">
    <property type="entry name" value="TAT"/>
    <property type="match status" value="1"/>
</dbReference>
<evidence type="ECO:0000259" key="3">
    <source>
        <dbReference type="SMART" id="SM00644"/>
    </source>
</evidence>
<dbReference type="SMART" id="SM00644">
    <property type="entry name" value="Ami_2"/>
    <property type="match status" value="1"/>
</dbReference>
<gene>
    <name evidence="5" type="ORF">RIF23_14210</name>
</gene>